<dbReference type="EMBL" id="VFPM01000002">
    <property type="protein sequence ID" value="TQM62597.1"/>
    <property type="molecule type" value="Genomic_DNA"/>
</dbReference>
<sequence length="34" mass="3594">MDTILEAARSLGTVFLILATVAAWLYGLSGARRG</sequence>
<accession>A0A543HW83</accession>
<evidence type="ECO:0000313" key="3">
    <source>
        <dbReference type="Proteomes" id="UP000316747"/>
    </source>
</evidence>
<dbReference type="AlphaFoldDB" id="A0A543HW83"/>
<feature type="transmembrane region" description="Helical" evidence="1">
    <location>
        <begin position="12"/>
        <end position="31"/>
    </location>
</feature>
<keyword evidence="1" id="KW-0472">Membrane</keyword>
<evidence type="ECO:0000313" key="2">
    <source>
        <dbReference type="EMBL" id="TQM62597.1"/>
    </source>
</evidence>
<reference evidence="2 3" key="1">
    <citation type="submission" date="2019-06" db="EMBL/GenBank/DDBJ databases">
        <title>Genome sequencing of plant associated microbes to promote plant fitness in Sorghum bicolor and Oryza sativa.</title>
        <authorList>
            <person name="Coleman-Derr D."/>
        </authorList>
    </citation>
    <scope>NUCLEOTIDE SEQUENCE [LARGE SCALE GENOMIC DNA]</scope>
    <source>
        <strain evidence="2 3">KV-663</strain>
    </source>
</reference>
<keyword evidence="1" id="KW-0812">Transmembrane</keyword>
<organism evidence="2 3">
    <name type="scientific">Humibacillus xanthopallidus</name>
    <dbReference type="NCBI Taxonomy" id="412689"/>
    <lineage>
        <taxon>Bacteria</taxon>
        <taxon>Bacillati</taxon>
        <taxon>Actinomycetota</taxon>
        <taxon>Actinomycetes</taxon>
        <taxon>Micrococcales</taxon>
        <taxon>Intrasporangiaceae</taxon>
        <taxon>Humibacillus</taxon>
    </lineage>
</organism>
<protein>
    <submittedName>
        <fullName evidence="2">Uncharacterized protein</fullName>
    </submittedName>
</protein>
<comment type="caution">
    <text evidence="2">The sequence shown here is derived from an EMBL/GenBank/DDBJ whole genome shotgun (WGS) entry which is preliminary data.</text>
</comment>
<name>A0A543HW83_9MICO</name>
<keyword evidence="1" id="KW-1133">Transmembrane helix</keyword>
<evidence type="ECO:0000256" key="1">
    <source>
        <dbReference type="SAM" id="Phobius"/>
    </source>
</evidence>
<dbReference type="Proteomes" id="UP000316747">
    <property type="component" value="Unassembled WGS sequence"/>
</dbReference>
<proteinExistence type="predicted"/>
<keyword evidence="3" id="KW-1185">Reference proteome</keyword>
<gene>
    <name evidence="2" type="ORF">FBY41_2634</name>
</gene>